<proteinExistence type="predicted"/>
<dbReference type="RefSeq" id="WP_120750849.1">
    <property type="nucleotide sequence ID" value="NZ_RBAH01000029.1"/>
</dbReference>
<name>A0A3B0BDI7_9BACL</name>
<dbReference type="GO" id="GO:0005524">
    <property type="term" value="F:ATP binding"/>
    <property type="evidence" value="ECO:0007669"/>
    <property type="project" value="UniProtKB-KW"/>
</dbReference>
<dbReference type="InterPro" id="IPR027417">
    <property type="entry name" value="P-loop_NTPase"/>
</dbReference>
<dbReference type="Gene3D" id="3.40.50.300">
    <property type="entry name" value="P-loop containing nucleotide triphosphate hydrolases"/>
    <property type="match status" value="1"/>
</dbReference>
<accession>A0A3B0BDI7</accession>
<keyword evidence="1" id="KW-0067">ATP-binding</keyword>
<evidence type="ECO:0000313" key="1">
    <source>
        <dbReference type="EMBL" id="RKN71215.1"/>
    </source>
</evidence>
<gene>
    <name evidence="1" type="ORF">D7M11_29415</name>
</gene>
<dbReference type="SUPFAM" id="SSF52540">
    <property type="entry name" value="P-loop containing nucleoside triphosphate hydrolases"/>
    <property type="match status" value="1"/>
</dbReference>
<dbReference type="Proteomes" id="UP000282311">
    <property type="component" value="Unassembled WGS sequence"/>
</dbReference>
<comment type="caution">
    <text evidence="1">The sequence shown here is derived from an EMBL/GenBank/DDBJ whole genome shotgun (WGS) entry which is preliminary data.</text>
</comment>
<dbReference type="PANTHER" id="PTHR37807">
    <property type="entry name" value="OS07G0160300 PROTEIN"/>
    <property type="match status" value="1"/>
</dbReference>
<protein>
    <submittedName>
        <fullName evidence="1">ATP-binding protein</fullName>
    </submittedName>
</protein>
<dbReference type="EMBL" id="RBAH01000029">
    <property type="protein sequence ID" value="RKN71215.1"/>
    <property type="molecule type" value="Genomic_DNA"/>
</dbReference>
<organism evidence="1 2">
    <name type="scientific">Paenibacillus ginsengarvi</name>
    <dbReference type="NCBI Taxonomy" id="400777"/>
    <lineage>
        <taxon>Bacteria</taxon>
        <taxon>Bacillati</taxon>
        <taxon>Bacillota</taxon>
        <taxon>Bacilli</taxon>
        <taxon>Bacillales</taxon>
        <taxon>Paenibacillaceae</taxon>
        <taxon>Paenibacillus</taxon>
    </lineage>
</organism>
<dbReference type="Pfam" id="PF13671">
    <property type="entry name" value="AAA_33"/>
    <property type="match status" value="1"/>
</dbReference>
<dbReference type="OrthoDB" id="3819922at2"/>
<sequence length="175" mass="19581">MFFLQMSGYPGSGKSTLAKAIAARTGAVIVDHDVVKSALLGAMASRVPDDAGGISYEIDWALVEFQLSLGRSVIMDSPCLYSIQLEKGTALAERYRVRYKYVECFLGDNQIRDHRLKTRERKISQVGELPAELKNTILTPEQSKSIRPSEARYVIVDTEQALESYIEEVEAYLKE</sequence>
<keyword evidence="2" id="KW-1185">Reference proteome</keyword>
<keyword evidence="1" id="KW-0547">Nucleotide-binding</keyword>
<reference evidence="1 2" key="1">
    <citation type="journal article" date="2007" name="Int. J. Syst. Evol. Microbiol.">
        <title>Paenibacillus ginsengarvi sp. nov., isolated from soil from ginseng cultivation.</title>
        <authorList>
            <person name="Yoon M.H."/>
            <person name="Ten L.N."/>
            <person name="Im W.T."/>
        </authorList>
    </citation>
    <scope>NUCLEOTIDE SEQUENCE [LARGE SCALE GENOMIC DNA]</scope>
    <source>
        <strain evidence="1 2">KCTC 13059</strain>
    </source>
</reference>
<dbReference type="AlphaFoldDB" id="A0A3B0BDI7"/>
<evidence type="ECO:0000313" key="2">
    <source>
        <dbReference type="Proteomes" id="UP000282311"/>
    </source>
</evidence>
<dbReference type="PANTHER" id="PTHR37807:SF3">
    <property type="entry name" value="OS07G0160300 PROTEIN"/>
    <property type="match status" value="1"/>
</dbReference>